<evidence type="ECO:0000256" key="1">
    <source>
        <dbReference type="SAM" id="SignalP"/>
    </source>
</evidence>
<dbReference type="Pfam" id="PF13620">
    <property type="entry name" value="CarboxypepD_reg"/>
    <property type="match status" value="1"/>
</dbReference>
<evidence type="ECO:0000313" key="3">
    <source>
        <dbReference type="EMBL" id="QWG05337.1"/>
    </source>
</evidence>
<feature type="domain" description="Immunoglobulin" evidence="2">
    <location>
        <begin position="839"/>
        <end position="917"/>
    </location>
</feature>
<dbReference type="Gene3D" id="2.160.20.110">
    <property type="match status" value="1"/>
</dbReference>
<feature type="signal peptide" evidence="1">
    <location>
        <begin position="1"/>
        <end position="24"/>
    </location>
</feature>
<proteinExistence type="predicted"/>
<name>A0AAX1NCX8_9BACT</name>
<gene>
    <name evidence="3" type="ORF">KMW28_23230</name>
</gene>
<dbReference type="SMART" id="SM00409">
    <property type="entry name" value="IG"/>
    <property type="match status" value="4"/>
</dbReference>
<dbReference type="InterPro" id="IPR008979">
    <property type="entry name" value="Galactose-bd-like_sf"/>
</dbReference>
<reference evidence="3 4" key="1">
    <citation type="submission" date="2021-05" db="EMBL/GenBank/DDBJ databases">
        <title>Comparative genomic studies on the polysaccharide-degrading batcterial strains of the Flammeovirga genus.</title>
        <authorList>
            <person name="Zewei F."/>
            <person name="Zheng Z."/>
            <person name="Yu L."/>
            <person name="Ruyue G."/>
            <person name="Yanhong M."/>
            <person name="Yuanyuan C."/>
            <person name="Jingyan G."/>
            <person name="Wenjun H."/>
        </authorList>
    </citation>
    <scope>NUCLEOTIDE SEQUENCE [LARGE SCALE GENOMIC DNA]</scope>
    <source>
        <strain evidence="3 4">NBRC:100898</strain>
    </source>
</reference>
<protein>
    <submittedName>
        <fullName evidence="3">T9SS type A sorting domain-containing protein</fullName>
    </submittedName>
</protein>
<dbReference type="AlphaFoldDB" id="A0AAX1NCX8"/>
<dbReference type="Pfam" id="PF22352">
    <property type="entry name" value="K319L-like_PKD"/>
    <property type="match status" value="2"/>
</dbReference>
<feature type="domain" description="Immunoglobulin" evidence="2">
    <location>
        <begin position="487"/>
        <end position="569"/>
    </location>
</feature>
<dbReference type="Gene3D" id="2.60.40.1120">
    <property type="entry name" value="Carboxypeptidase-like, regulatory domain"/>
    <property type="match status" value="2"/>
</dbReference>
<keyword evidence="4" id="KW-1185">Reference proteome</keyword>
<dbReference type="SUPFAM" id="SSF49785">
    <property type="entry name" value="Galactose-binding domain-like"/>
    <property type="match status" value="1"/>
</dbReference>
<evidence type="ECO:0000313" key="4">
    <source>
        <dbReference type="Proteomes" id="UP000678679"/>
    </source>
</evidence>
<dbReference type="KEGG" id="fya:KMW28_23230"/>
<dbReference type="EMBL" id="CP076133">
    <property type="protein sequence ID" value="QWG05337.1"/>
    <property type="molecule type" value="Genomic_DNA"/>
</dbReference>
<dbReference type="InterPro" id="IPR026444">
    <property type="entry name" value="Secre_tail"/>
</dbReference>
<feature type="domain" description="Immunoglobulin" evidence="2">
    <location>
        <begin position="930"/>
        <end position="1097"/>
    </location>
</feature>
<dbReference type="RefSeq" id="WP_169662003.1">
    <property type="nucleotide sequence ID" value="NZ_CP076133.1"/>
</dbReference>
<dbReference type="Gene3D" id="2.60.40.10">
    <property type="entry name" value="Immunoglobulins"/>
    <property type="match status" value="4"/>
</dbReference>
<dbReference type="Pfam" id="PF18962">
    <property type="entry name" value="Por_Secre_tail"/>
    <property type="match status" value="1"/>
</dbReference>
<dbReference type="InterPro" id="IPR003599">
    <property type="entry name" value="Ig_sub"/>
</dbReference>
<feature type="chain" id="PRO_5043623292" evidence="1">
    <location>
        <begin position="25"/>
        <end position="1099"/>
    </location>
</feature>
<keyword evidence="1" id="KW-0732">Signal</keyword>
<feature type="domain" description="Immunoglobulin" evidence="2">
    <location>
        <begin position="752"/>
        <end position="831"/>
    </location>
</feature>
<accession>A0AAX1NCX8</accession>
<sequence length="1099" mass="117469">MKLLYRLQLLLLGLCLLFFGSVNAQTFSGGTGTAGDPYQIATVQDLLDLSGATEMWGAHYQLTADIDMDAQTFTPIGWKDAGTDHTFKGSFDGNYHIIQNLNITPHADQAKLGVGFIGFMQGGTIKNLGLVNVTADMRPEGIERVGGIVGHSEWNATIEGCFVVNGNFTATGNVGSIVGYLVANKVNNCFADATINANWGLNGGLVGNVKDLADNGIITNSVFYGTVLRGYPAIVPEADFPQDGRVFDIAGLYSISTTGQENTHPAVTVLSPNAMAIQSNFPELDFTDTGAWEMRSGSYPVLKGFPATAYDDLPSLLAVPLKVTTDGSTALAGAKVMINGNEYTTAADGTIDAVLVAGTYEYTISADGYISQTDNLEMSEGGPEKVITLIAEGVSTYDATLTIRNNKGNVVEGAEVQLTDASTFDKTLTTDANGQVTFETLVAGTYNYSITKELYIDKTGSLEIVDQNISQEIEFTIDNKAPVAMVGDDQIVSTGDVVYLDATGSYDPNGDEMSFEWVEPSGITLSDVSDPAPSFTAPNVDGEEDFVFKLTVSDGALESEEVSVTITVKNEIVNGTELLTNGSFEDGLSTGWVGLDAYATSTDVDQEASGTTSLKMETSAKIDGVITSEDAYFPLVIGKKYKFSGRVKVESMNVTVLNFRLMPGGQGNWFDQAKFSMTKPSIDWGDIQPIMNEWMEFEKVITIPEGFGSANLGETILSQLHIQSSDDPVTEVILLDDLSLVEYDIDFVLSAGDDQTAQASETVSLLASHNSGDDFTFEWTAPDGITLSSTDQLGTSFQVPDVIEETKEYTFTFTATKGSLSVSDEVKVTVTPEVTANAGVNQTVTAGDEVTLDGSQSVPSSATFTWSGPGNIQLSDVNAKQPTFTAPSVQINTDFTFTLNIEYNNVTSSDQVTITVQPDGEFVQPIANAGQDQTVDAGDAVSLDASNSQIQGGTFEWIVPAGITLDDPSSLNPSFTAPEVEVMTKYTFGLKVTAQDVVVVDNVVVTVLPIESDIEDPTSIQDQKKVVLRYFPNPTSGVVTLELNERTEVNILSSMGQVLKSNVLGSGVQKVDLTPYHTGMYIIQLKNSSATTSLKILRQ</sequence>
<dbReference type="NCBIfam" id="TIGR04183">
    <property type="entry name" value="Por_Secre_tail"/>
    <property type="match status" value="1"/>
</dbReference>
<dbReference type="Gene3D" id="2.60.120.260">
    <property type="entry name" value="Galactose-binding domain-like"/>
    <property type="match status" value="1"/>
</dbReference>
<dbReference type="InterPro" id="IPR013783">
    <property type="entry name" value="Ig-like_fold"/>
</dbReference>
<organism evidence="3 4">
    <name type="scientific">Flammeovirga yaeyamensis</name>
    <dbReference type="NCBI Taxonomy" id="367791"/>
    <lineage>
        <taxon>Bacteria</taxon>
        <taxon>Pseudomonadati</taxon>
        <taxon>Bacteroidota</taxon>
        <taxon>Cytophagia</taxon>
        <taxon>Cytophagales</taxon>
        <taxon>Flammeovirgaceae</taxon>
        <taxon>Flammeovirga</taxon>
    </lineage>
</organism>
<dbReference type="SUPFAM" id="SSF49478">
    <property type="entry name" value="Cna protein B-type domain"/>
    <property type="match status" value="1"/>
</dbReference>
<dbReference type="Proteomes" id="UP000678679">
    <property type="component" value="Chromosome 2"/>
</dbReference>
<evidence type="ECO:0000259" key="2">
    <source>
        <dbReference type="SMART" id="SM00409"/>
    </source>
</evidence>